<dbReference type="OrthoDB" id="5876434at2759"/>
<dbReference type="Proteomes" id="UP000031036">
    <property type="component" value="Unassembled WGS sequence"/>
</dbReference>
<accession>A0A0B2UIF1</accession>
<sequence>MVKDQRSLQRRIAQVDAVLENPKIFKERTSSSLVIVHSTQSLYFSAAHDWGPLVKEDIRMLNPLDETVLVRSERSRLAAGGCFCCRAFICSHQKCPCSRFIF</sequence>
<evidence type="ECO:0000313" key="2">
    <source>
        <dbReference type="Proteomes" id="UP000031036"/>
    </source>
</evidence>
<reference evidence="1 2" key="1">
    <citation type="submission" date="2014-11" db="EMBL/GenBank/DDBJ databases">
        <title>Genetic blueprint of the zoonotic pathogen Toxocara canis.</title>
        <authorList>
            <person name="Zhu X.-Q."/>
            <person name="Korhonen P.K."/>
            <person name="Cai H."/>
            <person name="Young N.D."/>
            <person name="Nejsum P."/>
            <person name="von Samson-Himmelstjerna G."/>
            <person name="Boag P.R."/>
            <person name="Tan P."/>
            <person name="Li Q."/>
            <person name="Min J."/>
            <person name="Yang Y."/>
            <person name="Wang X."/>
            <person name="Fang X."/>
            <person name="Hall R.S."/>
            <person name="Hofmann A."/>
            <person name="Sternberg P.W."/>
            <person name="Jex A.R."/>
            <person name="Gasser R.B."/>
        </authorList>
    </citation>
    <scope>NUCLEOTIDE SEQUENCE [LARGE SCALE GENOMIC DNA]</scope>
    <source>
        <strain evidence="1">PN_DK_2014</strain>
    </source>
</reference>
<dbReference type="AlphaFoldDB" id="A0A0B2UIF1"/>
<keyword evidence="2" id="KW-1185">Reference proteome</keyword>
<name>A0A0B2UIF1_TOXCA</name>
<proteinExistence type="predicted"/>
<dbReference type="EMBL" id="JPKZ01022848">
    <property type="protein sequence ID" value="KHN70846.1"/>
    <property type="molecule type" value="Genomic_DNA"/>
</dbReference>
<evidence type="ECO:0000313" key="1">
    <source>
        <dbReference type="EMBL" id="KHN70846.1"/>
    </source>
</evidence>
<organism evidence="1 2">
    <name type="scientific">Toxocara canis</name>
    <name type="common">Canine roundworm</name>
    <dbReference type="NCBI Taxonomy" id="6265"/>
    <lineage>
        <taxon>Eukaryota</taxon>
        <taxon>Metazoa</taxon>
        <taxon>Ecdysozoa</taxon>
        <taxon>Nematoda</taxon>
        <taxon>Chromadorea</taxon>
        <taxon>Rhabditida</taxon>
        <taxon>Spirurina</taxon>
        <taxon>Ascaridomorpha</taxon>
        <taxon>Ascaridoidea</taxon>
        <taxon>Toxocaridae</taxon>
        <taxon>Toxocara</taxon>
    </lineage>
</organism>
<gene>
    <name evidence="1" type="ORF">Tcan_17377</name>
</gene>
<comment type="caution">
    <text evidence="1">The sequence shown here is derived from an EMBL/GenBank/DDBJ whole genome shotgun (WGS) entry which is preliminary data.</text>
</comment>
<protein>
    <submittedName>
        <fullName evidence="1">Uncharacterized protein</fullName>
    </submittedName>
</protein>